<evidence type="ECO:0000259" key="1">
    <source>
        <dbReference type="Pfam" id="PF01872"/>
    </source>
</evidence>
<feature type="domain" description="Bacterial bifunctional deaminase-reductase C-terminal" evidence="1">
    <location>
        <begin position="4"/>
        <end position="175"/>
    </location>
</feature>
<dbReference type="InterPro" id="IPR002734">
    <property type="entry name" value="RibDG_C"/>
</dbReference>
<dbReference type="OrthoDB" id="7342392at2"/>
<keyword evidence="3" id="KW-1185">Reference proteome</keyword>
<dbReference type="EMBL" id="QWGT01000129">
    <property type="protein sequence ID" value="RIJ51231.1"/>
    <property type="molecule type" value="Genomic_DNA"/>
</dbReference>
<dbReference type="Pfam" id="PF01872">
    <property type="entry name" value="RibD_C"/>
    <property type="match status" value="1"/>
</dbReference>
<gene>
    <name evidence="2" type="ORF">DZG00_09650</name>
</gene>
<dbReference type="InterPro" id="IPR024072">
    <property type="entry name" value="DHFR-like_dom_sf"/>
</dbReference>
<dbReference type="SUPFAM" id="SSF53597">
    <property type="entry name" value="Dihydrofolate reductase-like"/>
    <property type="match status" value="1"/>
</dbReference>
<comment type="caution">
    <text evidence="2">The sequence shown here is derived from an EMBL/GenBank/DDBJ whole genome shotgun (WGS) entry which is preliminary data.</text>
</comment>
<name>A0A399TAU1_9MICO</name>
<proteinExistence type="predicted"/>
<sequence>MRRITAGLFASVDGVVESPNLFQFDSFDAELGAGMTRLMGTVTTAVLGRHGYEEWSSYWPQAPADDAFGAFINPIEKLVASRTLTGELGWNATLIEGDAVEALRALRALKRTDGGEIGVFASISLVRQLLFAGVLDELTLMIHPVVAGAGRRMFEPDDPMTRLELRRSETTSAGNALLTYALRTGS</sequence>
<dbReference type="AlphaFoldDB" id="A0A399TAU1"/>
<protein>
    <submittedName>
        <fullName evidence="2">Dihydrofolate reductase</fullName>
    </submittedName>
</protein>
<dbReference type="GO" id="GO:0009231">
    <property type="term" value="P:riboflavin biosynthetic process"/>
    <property type="evidence" value="ECO:0007669"/>
    <property type="project" value="InterPro"/>
</dbReference>
<dbReference type="Gene3D" id="3.40.430.10">
    <property type="entry name" value="Dihydrofolate Reductase, subunit A"/>
    <property type="match status" value="1"/>
</dbReference>
<dbReference type="Proteomes" id="UP000266484">
    <property type="component" value="Unassembled WGS sequence"/>
</dbReference>
<reference evidence="2 3" key="1">
    <citation type="submission" date="2018-08" db="EMBL/GenBank/DDBJ databases">
        <title>Genome Sequence of Clavibacter michiganensis Subspecies type strains, and the Atypical Peach-Colored Strains Isolated from Tomato.</title>
        <authorList>
            <person name="Osdaghi E."/>
            <person name="Portier P."/>
            <person name="Briand M."/>
            <person name="Jacques M.-A."/>
        </authorList>
    </citation>
    <scope>NUCLEOTIDE SEQUENCE [LARGE SCALE GENOMIC DNA]</scope>
    <source>
        <strain evidence="2 3">CFBP 8615</strain>
    </source>
</reference>
<dbReference type="GO" id="GO:0008703">
    <property type="term" value="F:5-amino-6-(5-phosphoribosylamino)uracil reductase activity"/>
    <property type="evidence" value="ECO:0007669"/>
    <property type="project" value="InterPro"/>
</dbReference>
<organism evidence="2 3">
    <name type="scientific">Clavibacter lycopersici</name>
    <dbReference type="NCBI Taxonomy" id="2301718"/>
    <lineage>
        <taxon>Bacteria</taxon>
        <taxon>Bacillati</taxon>
        <taxon>Actinomycetota</taxon>
        <taxon>Actinomycetes</taxon>
        <taxon>Micrococcales</taxon>
        <taxon>Microbacteriaceae</taxon>
        <taxon>Clavibacter</taxon>
    </lineage>
</organism>
<evidence type="ECO:0000313" key="3">
    <source>
        <dbReference type="Proteomes" id="UP000266484"/>
    </source>
</evidence>
<accession>A0A399TAU1</accession>
<evidence type="ECO:0000313" key="2">
    <source>
        <dbReference type="EMBL" id="RIJ51231.1"/>
    </source>
</evidence>
<dbReference type="RefSeq" id="WP_119383254.1">
    <property type="nucleotide sequence ID" value="NZ_QWGT01000129.1"/>
</dbReference>